<evidence type="ECO:0000256" key="3">
    <source>
        <dbReference type="ARBA" id="ARBA00021452"/>
    </source>
</evidence>
<keyword evidence="8" id="KW-0539">Nucleus</keyword>
<evidence type="ECO:0000256" key="1">
    <source>
        <dbReference type="ARBA" id="ARBA00004123"/>
    </source>
</evidence>
<evidence type="ECO:0000256" key="6">
    <source>
        <dbReference type="ARBA" id="ARBA00023159"/>
    </source>
</evidence>
<feature type="compositionally biased region" description="Low complexity" evidence="10">
    <location>
        <begin position="198"/>
        <end position="209"/>
    </location>
</feature>
<dbReference type="PANTHER" id="PTHR15970:SF2">
    <property type="entry name" value="ELL-ASSOCIATED FACTOR EAF"/>
    <property type="match status" value="1"/>
</dbReference>
<evidence type="ECO:0000256" key="11">
    <source>
        <dbReference type="SAM" id="SignalP"/>
    </source>
</evidence>
<keyword evidence="11" id="KW-0732">Signal</keyword>
<name>A0A9X6NGG9_HYPEX</name>
<dbReference type="Pfam" id="PF09816">
    <property type="entry name" value="EAF"/>
    <property type="match status" value="1"/>
</dbReference>
<dbReference type="PANTHER" id="PTHR15970">
    <property type="entry name" value="ELL-ASSOCIATED FACTOR EAF"/>
    <property type="match status" value="1"/>
</dbReference>
<evidence type="ECO:0000256" key="7">
    <source>
        <dbReference type="ARBA" id="ARBA00023163"/>
    </source>
</evidence>
<feature type="compositionally biased region" description="Low complexity" evidence="10">
    <location>
        <begin position="228"/>
        <end position="241"/>
    </location>
</feature>
<dbReference type="GO" id="GO:0006368">
    <property type="term" value="P:transcription elongation by RNA polymerase II"/>
    <property type="evidence" value="ECO:0007669"/>
    <property type="project" value="InterPro"/>
</dbReference>
<dbReference type="EMBL" id="MTYJ01000275">
    <property type="protein sequence ID" value="OWA52573.1"/>
    <property type="molecule type" value="Genomic_DNA"/>
</dbReference>
<reference evidence="14" key="1">
    <citation type="submission" date="2017-01" db="EMBL/GenBank/DDBJ databases">
        <title>Comparative genomics of anhydrobiosis in the tardigrade Hypsibius dujardini.</title>
        <authorList>
            <person name="Yoshida Y."/>
            <person name="Koutsovoulos G."/>
            <person name="Laetsch D."/>
            <person name="Stevens L."/>
            <person name="Kumar S."/>
            <person name="Horikawa D."/>
            <person name="Ishino K."/>
            <person name="Komine S."/>
            <person name="Tomita M."/>
            <person name="Blaxter M."/>
            <person name="Arakawa K."/>
        </authorList>
    </citation>
    <scope>NUCLEOTIDE SEQUENCE [LARGE SCALE GENOMIC DNA]</scope>
    <source>
        <strain evidence="14">Z151</strain>
    </source>
</reference>
<dbReference type="AlphaFoldDB" id="A0A9X6NGG9"/>
<feature type="domain" description="Transcription elongation factor Eaf N-terminal" evidence="12">
    <location>
        <begin position="67"/>
        <end position="172"/>
    </location>
</feature>
<comment type="similarity">
    <text evidence="2">Belongs to the EAF family.</text>
</comment>
<dbReference type="GO" id="GO:0032783">
    <property type="term" value="C:super elongation complex"/>
    <property type="evidence" value="ECO:0007669"/>
    <property type="project" value="InterPro"/>
</dbReference>
<gene>
    <name evidence="13" type="ORF">BV898_17024</name>
</gene>
<feature type="compositionally biased region" description="Polar residues" evidence="10">
    <location>
        <begin position="176"/>
        <end position="192"/>
    </location>
</feature>
<evidence type="ECO:0000313" key="14">
    <source>
        <dbReference type="Proteomes" id="UP000192578"/>
    </source>
</evidence>
<feature type="compositionally biased region" description="Low complexity" evidence="10">
    <location>
        <begin position="118"/>
        <end position="129"/>
    </location>
</feature>
<keyword evidence="14" id="KW-1185">Reference proteome</keyword>
<evidence type="ECO:0000256" key="9">
    <source>
        <dbReference type="ARBA" id="ARBA00025617"/>
    </source>
</evidence>
<evidence type="ECO:0000256" key="4">
    <source>
        <dbReference type="ARBA" id="ARBA00022553"/>
    </source>
</evidence>
<organism evidence="13 14">
    <name type="scientific">Hypsibius exemplaris</name>
    <name type="common">Freshwater tardigrade</name>
    <dbReference type="NCBI Taxonomy" id="2072580"/>
    <lineage>
        <taxon>Eukaryota</taxon>
        <taxon>Metazoa</taxon>
        <taxon>Ecdysozoa</taxon>
        <taxon>Tardigrada</taxon>
        <taxon>Eutardigrada</taxon>
        <taxon>Parachela</taxon>
        <taxon>Hypsibioidea</taxon>
        <taxon>Hypsibiidae</taxon>
        <taxon>Hypsibius</taxon>
    </lineage>
</organism>
<evidence type="ECO:0000313" key="13">
    <source>
        <dbReference type="EMBL" id="OWA52573.1"/>
    </source>
</evidence>
<comment type="subcellular location">
    <subcellularLocation>
        <location evidence="1">Nucleus</location>
    </subcellularLocation>
</comment>
<dbReference type="OrthoDB" id="125903at2759"/>
<comment type="function">
    <text evidence="9">Promotes transcriptional elongation by Su(Tpl)/ELL. Essential for development.</text>
</comment>
<protein>
    <recommendedName>
        <fullName evidence="3">Ell-associated factor Eaf</fullName>
    </recommendedName>
</protein>
<evidence type="ECO:0000259" key="12">
    <source>
        <dbReference type="Pfam" id="PF09816"/>
    </source>
</evidence>
<keyword evidence="4" id="KW-0597">Phosphoprotein</keyword>
<accession>A0A9X6NGG9</accession>
<feature type="compositionally biased region" description="Low complexity" evidence="10">
    <location>
        <begin position="282"/>
        <end position="299"/>
    </location>
</feature>
<feature type="compositionally biased region" description="Basic and acidic residues" evidence="10">
    <location>
        <begin position="305"/>
        <end position="315"/>
    </location>
</feature>
<evidence type="ECO:0000256" key="10">
    <source>
        <dbReference type="SAM" id="MobiDB-lite"/>
    </source>
</evidence>
<keyword evidence="6" id="KW-0010">Activator</keyword>
<feature type="compositionally biased region" description="Polar residues" evidence="10">
    <location>
        <begin position="337"/>
        <end position="360"/>
    </location>
</feature>
<keyword evidence="5" id="KW-0805">Transcription regulation</keyword>
<feature type="region of interest" description="Disordered" evidence="10">
    <location>
        <begin position="118"/>
        <end position="137"/>
    </location>
</feature>
<evidence type="ECO:0000256" key="8">
    <source>
        <dbReference type="ARBA" id="ARBA00023242"/>
    </source>
</evidence>
<dbReference type="Proteomes" id="UP000192578">
    <property type="component" value="Unassembled WGS sequence"/>
</dbReference>
<feature type="chain" id="PRO_5040961040" description="Ell-associated factor Eaf" evidence="11">
    <location>
        <begin position="19"/>
        <end position="382"/>
    </location>
</feature>
<comment type="caution">
    <text evidence="13">The sequence shown here is derived from an EMBL/GenBank/DDBJ whole genome shotgun (WGS) entry which is preliminary data.</text>
</comment>
<evidence type="ECO:0000256" key="5">
    <source>
        <dbReference type="ARBA" id="ARBA00023015"/>
    </source>
</evidence>
<dbReference type="InterPro" id="IPR019194">
    <property type="entry name" value="Tscrpt_elong_fac_Eaf_N"/>
</dbReference>
<evidence type="ECO:0000256" key="2">
    <source>
        <dbReference type="ARBA" id="ARBA00007798"/>
    </source>
</evidence>
<dbReference type="GO" id="GO:0003711">
    <property type="term" value="F:transcription elongation factor activity"/>
    <property type="evidence" value="ECO:0007669"/>
    <property type="project" value="TreeGrafter"/>
</dbReference>
<feature type="signal peptide" evidence="11">
    <location>
        <begin position="1"/>
        <end position="18"/>
    </location>
</feature>
<sequence length="382" mass="41310">MFCVFSLIILFSFRKIRTDNCFRLCKINCRVFRKRIFQPTETYFVGVFSIASFWMVAMAAPNEHKQYRLKLGKSFDKRPEFTYNTMRFDFKPVSLGTSKDLTMDIGGDNGLQVTATMAGKQASGSSQSAPPTVYKGSKKPYTTKECVLVVDDATGEVTLERLGDNVQLKKARPEGSSRSNGNRGNAANSPSSDKMDLSPTSTAGFSPAPSASPMPSPLPVPEPSRQKPANAVRAPPAAVAPTQMSRGPPTRPPAQPNTRNVKDLKQQGQSTSKSKEPEHRMSSSSSSSSSSSGSGSSSSDSEPDEPVRPRQKNIDDILEDDDIGPPPVVVSSHPAAQKTTNGTYDQKPSSNPLPTGPTRSLTVLINDDLHLTDDSEDDALTF</sequence>
<keyword evidence="7" id="KW-0804">Transcription</keyword>
<feature type="compositionally biased region" description="Pro residues" evidence="10">
    <location>
        <begin position="210"/>
        <end position="222"/>
    </location>
</feature>
<dbReference type="InterPro" id="IPR027093">
    <property type="entry name" value="EAF_fam"/>
</dbReference>
<feature type="region of interest" description="Disordered" evidence="10">
    <location>
        <begin position="164"/>
        <end position="360"/>
    </location>
</feature>
<proteinExistence type="inferred from homology"/>